<dbReference type="OrthoDB" id="9805416at2"/>
<dbReference type="InterPro" id="IPR036291">
    <property type="entry name" value="NAD(P)-bd_dom_sf"/>
</dbReference>
<dbReference type="GO" id="GO:0003714">
    <property type="term" value="F:transcription corepressor activity"/>
    <property type="evidence" value="ECO:0007669"/>
    <property type="project" value="InterPro"/>
</dbReference>
<dbReference type="Gene3D" id="3.40.50.720">
    <property type="entry name" value="NAD(P)-binding Rossmann-like Domain"/>
    <property type="match status" value="2"/>
</dbReference>
<dbReference type="InterPro" id="IPR029753">
    <property type="entry name" value="D-isomer_DH_CS"/>
</dbReference>
<evidence type="ECO:0000259" key="5">
    <source>
        <dbReference type="Pfam" id="PF00389"/>
    </source>
</evidence>
<keyword evidence="3" id="KW-0520">NAD</keyword>
<dbReference type="PROSITE" id="PS00671">
    <property type="entry name" value="D_2_HYDROXYACID_DH_3"/>
    <property type="match status" value="1"/>
</dbReference>
<dbReference type="SUPFAM" id="SSF51735">
    <property type="entry name" value="NAD(P)-binding Rossmann-fold domains"/>
    <property type="match status" value="1"/>
</dbReference>
<dbReference type="GO" id="GO:0051287">
    <property type="term" value="F:NAD binding"/>
    <property type="evidence" value="ECO:0007669"/>
    <property type="project" value="InterPro"/>
</dbReference>
<evidence type="ECO:0000313" key="7">
    <source>
        <dbReference type="EMBL" id="KRM30674.1"/>
    </source>
</evidence>
<dbReference type="SUPFAM" id="SSF52283">
    <property type="entry name" value="Formate/glycerate dehydrogenase catalytic domain-like"/>
    <property type="match status" value="1"/>
</dbReference>
<dbReference type="GO" id="GO:0016616">
    <property type="term" value="F:oxidoreductase activity, acting on the CH-OH group of donors, NAD or NADP as acceptor"/>
    <property type="evidence" value="ECO:0007669"/>
    <property type="project" value="InterPro"/>
</dbReference>
<dbReference type="CDD" id="cd05299">
    <property type="entry name" value="CtBP_dh"/>
    <property type="match status" value="1"/>
</dbReference>
<evidence type="ECO:0000256" key="4">
    <source>
        <dbReference type="RuleBase" id="RU003719"/>
    </source>
</evidence>
<comment type="similarity">
    <text evidence="1 4">Belongs to the D-isomer specific 2-hydroxyacid dehydrogenase family.</text>
</comment>
<dbReference type="InterPro" id="IPR006140">
    <property type="entry name" value="D-isomer_DH_NAD-bd"/>
</dbReference>
<dbReference type="AlphaFoldDB" id="X0PMW9"/>
<dbReference type="eggNOG" id="COG0111">
    <property type="taxonomic scope" value="Bacteria"/>
</dbReference>
<keyword evidence="8" id="KW-1185">Reference proteome</keyword>
<sequence>MTRPLIWIIDEEWANYDIEEKIILSYFPDAMIKYSTYDYAQDLKSFGRQADLILAQVYAEIPGEVIEQLKFCRGIALFGGGYDRIDIAAAKRCDIPVTIVKGYCVDDIADYVLTSMLYFNKPLISYYSKIKEHPWGLPAVTTMQKRIQDQTLLIVGFGRIGRRVAAKACTLGMRVLCSDPQLTKANTAGTMIESVDLETGLQQADYVSIHCNLMPSTTHLIDMSKLALMRPSSVLINTSRGLVVDERALIEAVKCHEIRGAVLDVVTNEPPQFEDPIYHTENIIVTPHISYVSEESIGELKRRATENALSMYKGIVPEDVINM</sequence>
<reference evidence="7 8" key="1">
    <citation type="journal article" date="2015" name="Genome Announc.">
        <title>Expanding the biotechnology potential of lactobacilli through comparative genomics of 213 strains and associated genera.</title>
        <authorList>
            <person name="Sun Z."/>
            <person name="Harris H.M."/>
            <person name="McCann A."/>
            <person name="Guo C."/>
            <person name="Argimon S."/>
            <person name="Zhang W."/>
            <person name="Yang X."/>
            <person name="Jeffery I.B."/>
            <person name="Cooney J.C."/>
            <person name="Kagawa T.F."/>
            <person name="Liu W."/>
            <person name="Song Y."/>
            <person name="Salvetti E."/>
            <person name="Wrobel A."/>
            <person name="Rasinkangas P."/>
            <person name="Parkhill J."/>
            <person name="Rea M.C."/>
            <person name="O'Sullivan O."/>
            <person name="Ritari J."/>
            <person name="Douillard F.P."/>
            <person name="Paul Ross R."/>
            <person name="Yang R."/>
            <person name="Briner A.E."/>
            <person name="Felis G.E."/>
            <person name="de Vos W.M."/>
            <person name="Barrangou R."/>
            <person name="Klaenhammer T.R."/>
            <person name="Caufield P.W."/>
            <person name="Cui Y."/>
            <person name="Zhang H."/>
            <person name="O'Toole P.W."/>
        </authorList>
    </citation>
    <scope>NUCLEOTIDE SEQUENCE [LARGE SCALE GENOMIC DNA]</scope>
    <source>
        <strain evidence="7 8">DSM 18527</strain>
    </source>
</reference>
<feature type="domain" description="D-isomer specific 2-hydroxyacid dehydrogenase NAD-binding" evidence="6">
    <location>
        <begin position="114"/>
        <end position="290"/>
    </location>
</feature>
<feature type="domain" description="D-isomer specific 2-hydroxyacid dehydrogenase catalytic" evidence="5">
    <location>
        <begin position="38"/>
        <end position="322"/>
    </location>
</feature>
<evidence type="ECO:0000256" key="3">
    <source>
        <dbReference type="ARBA" id="ARBA00023027"/>
    </source>
</evidence>
<organism evidence="7 8">
    <name type="scientific">Agrilactobacillus composti DSM 18527 = JCM 14202</name>
    <dbReference type="NCBI Taxonomy" id="1423734"/>
    <lineage>
        <taxon>Bacteria</taxon>
        <taxon>Bacillati</taxon>
        <taxon>Bacillota</taxon>
        <taxon>Bacilli</taxon>
        <taxon>Lactobacillales</taxon>
        <taxon>Lactobacillaceae</taxon>
        <taxon>Agrilactobacillus</taxon>
    </lineage>
</organism>
<dbReference type="RefSeq" id="WP_035450573.1">
    <property type="nucleotide sequence ID" value="NZ_AZGA01000088.1"/>
</dbReference>
<proteinExistence type="inferred from homology"/>
<dbReference type="InterPro" id="IPR050418">
    <property type="entry name" value="D-iso_2-hydroxyacid_DH_PdxB"/>
</dbReference>
<dbReference type="PANTHER" id="PTHR43761:SF1">
    <property type="entry name" value="D-ISOMER SPECIFIC 2-HYDROXYACID DEHYDROGENASE CATALYTIC DOMAIN-CONTAINING PROTEIN-RELATED"/>
    <property type="match status" value="1"/>
</dbReference>
<accession>X0PMW9</accession>
<dbReference type="InterPro" id="IPR043322">
    <property type="entry name" value="CtBP"/>
</dbReference>
<dbReference type="InterPro" id="IPR006139">
    <property type="entry name" value="D-isomer_2_OHA_DH_cat_dom"/>
</dbReference>
<evidence type="ECO:0000313" key="8">
    <source>
        <dbReference type="Proteomes" id="UP000051236"/>
    </source>
</evidence>
<dbReference type="STRING" id="1423734.FC83_GL001810"/>
<keyword evidence="2 4" id="KW-0560">Oxidoreductase</keyword>
<protein>
    <submittedName>
        <fullName evidence="7">Glyoxylate reductase</fullName>
    </submittedName>
</protein>
<dbReference type="Pfam" id="PF00389">
    <property type="entry name" value="2-Hacid_dh"/>
    <property type="match status" value="1"/>
</dbReference>
<comment type="caution">
    <text evidence="7">The sequence shown here is derived from an EMBL/GenBank/DDBJ whole genome shotgun (WGS) entry which is preliminary data.</text>
</comment>
<evidence type="ECO:0000259" key="6">
    <source>
        <dbReference type="Pfam" id="PF02826"/>
    </source>
</evidence>
<dbReference type="PANTHER" id="PTHR43761">
    <property type="entry name" value="D-ISOMER SPECIFIC 2-HYDROXYACID DEHYDROGENASE FAMILY PROTEIN (AFU_ORTHOLOGUE AFUA_1G13630)"/>
    <property type="match status" value="1"/>
</dbReference>
<dbReference type="PATRIC" id="fig|1423734.3.peg.1829"/>
<evidence type="ECO:0000256" key="1">
    <source>
        <dbReference type="ARBA" id="ARBA00005854"/>
    </source>
</evidence>
<name>X0PMW9_9LACO</name>
<evidence type="ECO:0000256" key="2">
    <source>
        <dbReference type="ARBA" id="ARBA00023002"/>
    </source>
</evidence>
<gene>
    <name evidence="7" type="ORF">FC83_GL001810</name>
</gene>
<dbReference type="Proteomes" id="UP000051236">
    <property type="component" value="Unassembled WGS sequence"/>
</dbReference>
<dbReference type="EMBL" id="AZGA01000088">
    <property type="protein sequence ID" value="KRM30674.1"/>
    <property type="molecule type" value="Genomic_DNA"/>
</dbReference>
<dbReference type="Pfam" id="PF02826">
    <property type="entry name" value="2-Hacid_dh_C"/>
    <property type="match status" value="1"/>
</dbReference>